<organism evidence="3 4">
    <name type="scientific">Ancylostoma caninum</name>
    <name type="common">Dog hookworm</name>
    <dbReference type="NCBI Taxonomy" id="29170"/>
    <lineage>
        <taxon>Eukaryota</taxon>
        <taxon>Metazoa</taxon>
        <taxon>Ecdysozoa</taxon>
        <taxon>Nematoda</taxon>
        <taxon>Chromadorea</taxon>
        <taxon>Rhabditida</taxon>
        <taxon>Rhabditina</taxon>
        <taxon>Rhabditomorpha</taxon>
        <taxon>Strongyloidea</taxon>
        <taxon>Ancylostomatidae</taxon>
        <taxon>Ancylostomatinae</taxon>
        <taxon>Ancylostoma</taxon>
    </lineage>
</organism>
<comment type="caution">
    <text evidence="3">The sequence shown here is derived from an EMBL/GenBank/DDBJ whole genome shotgun (WGS) entry which is preliminary data.</text>
</comment>
<protein>
    <submittedName>
        <fullName evidence="3">Uncharacterized protein</fullName>
    </submittedName>
</protein>
<dbReference type="EMBL" id="JOJR01000192">
    <property type="protein sequence ID" value="RCN42480.1"/>
    <property type="molecule type" value="Genomic_DNA"/>
</dbReference>
<sequence>MDASDIDGNTNILLKLLKEKNPSEDFIERDLQVVLEAIHKQKDIATTLKVQWDHLKNDKAFLLSDVSEKLLLVHRTLRTASITKERILRLTTRYVMMDRLYEARVEPGYLSKFRREDWLYYDKPYAVQPEIVLALVDVCLKILDSTITELEKRLGEMEQNFYTRQAAGPTMQVYTHDEVPALPQVRALQNQVLQQAEELKSLKRTISKMQETRTETAGNKSDEDEPDQLEDQTYFQRMVEEVTQPQLPRLVTDSDDGGLSLTGERSSSRSSSRSRSPQPPQPTPHQEAQQVHRVWEPMDEIIYLQDQVTQWQQVLRTFPYRNLGETSAGVDPAVTCVFCDAEARHFSDSCPEVQRGDDRFAIISIKGLCKWCLDRQHRGRCKYRKKECWYCDKLRGTIAEVLIPDEDGHHRAVCNIPDSRHLVYERLDQLRDEIQDLQDRRQQHVAGGNVDNVDLIS</sequence>
<reference evidence="3 4" key="1">
    <citation type="submission" date="2014-10" db="EMBL/GenBank/DDBJ databases">
        <title>Draft genome of the hookworm Ancylostoma caninum.</title>
        <authorList>
            <person name="Mitreva M."/>
        </authorList>
    </citation>
    <scope>NUCLEOTIDE SEQUENCE [LARGE SCALE GENOMIC DNA]</scope>
    <source>
        <strain evidence="3 4">Baltimore</strain>
    </source>
</reference>
<dbReference type="AlphaFoldDB" id="A0A368GHF0"/>
<evidence type="ECO:0000313" key="4">
    <source>
        <dbReference type="Proteomes" id="UP000252519"/>
    </source>
</evidence>
<dbReference type="Proteomes" id="UP000252519">
    <property type="component" value="Unassembled WGS sequence"/>
</dbReference>
<feature type="coiled-coil region" evidence="1">
    <location>
        <begin position="185"/>
        <end position="212"/>
    </location>
</feature>
<keyword evidence="4" id="KW-1185">Reference proteome</keyword>
<name>A0A368GHF0_ANCCA</name>
<feature type="coiled-coil region" evidence="1">
    <location>
        <begin position="420"/>
        <end position="447"/>
    </location>
</feature>
<gene>
    <name evidence="3" type="ORF">ANCCAN_11556</name>
</gene>
<feature type="region of interest" description="Disordered" evidence="2">
    <location>
        <begin position="241"/>
        <end position="290"/>
    </location>
</feature>
<keyword evidence="1" id="KW-0175">Coiled coil</keyword>
<evidence type="ECO:0000313" key="3">
    <source>
        <dbReference type="EMBL" id="RCN42480.1"/>
    </source>
</evidence>
<proteinExistence type="predicted"/>
<accession>A0A368GHF0</accession>
<evidence type="ECO:0000256" key="1">
    <source>
        <dbReference type="SAM" id="Coils"/>
    </source>
</evidence>
<evidence type="ECO:0000256" key="2">
    <source>
        <dbReference type="SAM" id="MobiDB-lite"/>
    </source>
</evidence>
<dbReference type="OrthoDB" id="5874911at2759"/>